<dbReference type="InterPro" id="IPR001845">
    <property type="entry name" value="HTH_ArsR_DNA-bd_dom"/>
</dbReference>
<dbReference type="PANTHER" id="PTHR38600">
    <property type="entry name" value="TRANSCRIPTIONAL REGULATORY PROTEIN"/>
    <property type="match status" value="1"/>
</dbReference>
<dbReference type="AlphaFoldDB" id="A0A0V7ZPW8"/>
<name>A0A0V7ZPW8_9CYAN</name>
<reference evidence="2 3" key="1">
    <citation type="journal article" date="2015" name="Genome Announc.">
        <title>Draft Genome of the Euendolithic (true boring) Cyanobacterium Mastigocoleus testarum strain BC008.</title>
        <authorList>
            <person name="Guida B.S."/>
            <person name="Garcia-Pichel F."/>
        </authorList>
    </citation>
    <scope>NUCLEOTIDE SEQUENCE [LARGE SCALE GENOMIC DNA]</scope>
    <source>
        <strain evidence="2 3">BC008</strain>
    </source>
</reference>
<feature type="domain" description="HTH arsR-type" evidence="1">
    <location>
        <begin position="1"/>
        <end position="93"/>
    </location>
</feature>
<dbReference type="EMBL" id="LMTZ01000096">
    <property type="protein sequence ID" value="KST66536.1"/>
    <property type="molecule type" value="Genomic_DNA"/>
</dbReference>
<dbReference type="OrthoDB" id="9799175at2"/>
<dbReference type="Proteomes" id="UP000053372">
    <property type="component" value="Unassembled WGS sequence"/>
</dbReference>
<dbReference type="SMART" id="SM00418">
    <property type="entry name" value="HTH_ARSR"/>
    <property type="match status" value="1"/>
</dbReference>
<dbReference type="RefSeq" id="WP_027844578.1">
    <property type="nucleotide sequence ID" value="NZ_LMTZ01000096.1"/>
</dbReference>
<evidence type="ECO:0000313" key="2">
    <source>
        <dbReference type="EMBL" id="KST66536.1"/>
    </source>
</evidence>
<gene>
    <name evidence="2" type="ORF">BC008_43195</name>
</gene>
<comment type="caution">
    <text evidence="2">The sequence shown here is derived from an EMBL/GenBank/DDBJ whole genome shotgun (WGS) entry which is preliminary data.</text>
</comment>
<dbReference type="PANTHER" id="PTHR38600:SF2">
    <property type="entry name" value="SLL0088 PROTEIN"/>
    <property type="match status" value="1"/>
</dbReference>
<protein>
    <submittedName>
        <fullName evidence="2">ArsR family transcriptional regulator</fullName>
    </submittedName>
</protein>
<keyword evidence="3" id="KW-1185">Reference proteome</keyword>
<dbReference type="InterPro" id="IPR036388">
    <property type="entry name" value="WH-like_DNA-bd_sf"/>
</dbReference>
<evidence type="ECO:0000313" key="3">
    <source>
        <dbReference type="Proteomes" id="UP000053372"/>
    </source>
</evidence>
<proteinExistence type="predicted"/>
<evidence type="ECO:0000259" key="1">
    <source>
        <dbReference type="PROSITE" id="PS50987"/>
    </source>
</evidence>
<dbReference type="PRINTS" id="PR00778">
    <property type="entry name" value="HTHARSR"/>
</dbReference>
<dbReference type="InterPro" id="IPR011991">
    <property type="entry name" value="ArsR-like_HTH"/>
</dbReference>
<dbReference type="SUPFAM" id="SSF46785">
    <property type="entry name" value="Winged helix' DNA-binding domain"/>
    <property type="match status" value="1"/>
</dbReference>
<organism evidence="2 3">
    <name type="scientific">Mastigocoleus testarum BC008</name>
    <dbReference type="NCBI Taxonomy" id="371196"/>
    <lineage>
        <taxon>Bacteria</taxon>
        <taxon>Bacillati</taxon>
        <taxon>Cyanobacteriota</taxon>
        <taxon>Cyanophyceae</taxon>
        <taxon>Nostocales</taxon>
        <taxon>Hapalosiphonaceae</taxon>
        <taxon>Mastigocoleus</taxon>
    </lineage>
</organism>
<dbReference type="Gene3D" id="1.10.10.10">
    <property type="entry name" value="Winged helix-like DNA-binding domain superfamily/Winged helix DNA-binding domain"/>
    <property type="match status" value="1"/>
</dbReference>
<sequence length="106" mass="12178">MSRPCASADIFQVIADPTRRALLDRLRTGEQAVKQLAEPFAMSLPAISQHLQILCEAGLVQMRKSGRKRLYRLNPEPLKQVSDWISCYEQFWQNKLDALGNYLEED</sequence>
<dbReference type="Pfam" id="PF01022">
    <property type="entry name" value="HTH_5"/>
    <property type="match status" value="1"/>
</dbReference>
<dbReference type="GO" id="GO:0003700">
    <property type="term" value="F:DNA-binding transcription factor activity"/>
    <property type="evidence" value="ECO:0007669"/>
    <property type="project" value="InterPro"/>
</dbReference>
<dbReference type="InterPro" id="IPR036390">
    <property type="entry name" value="WH_DNA-bd_sf"/>
</dbReference>
<dbReference type="NCBIfam" id="NF033788">
    <property type="entry name" value="HTH_metalloreg"/>
    <property type="match status" value="1"/>
</dbReference>
<dbReference type="CDD" id="cd00090">
    <property type="entry name" value="HTH_ARSR"/>
    <property type="match status" value="1"/>
</dbReference>
<accession>A0A0V7ZPW8</accession>
<dbReference type="PROSITE" id="PS50987">
    <property type="entry name" value="HTH_ARSR_2"/>
    <property type="match status" value="1"/>
</dbReference>